<dbReference type="InterPro" id="IPR011060">
    <property type="entry name" value="RibuloseP-bd_barrel"/>
</dbReference>
<gene>
    <name evidence="9" type="primary">trpF</name>
    <name evidence="11" type="ORF">KTH89_15735</name>
</gene>
<evidence type="ECO:0000256" key="3">
    <source>
        <dbReference type="ARBA" id="ARBA00012572"/>
    </source>
</evidence>
<name>A0A949K3C1_9FIRM</name>
<dbReference type="PANTHER" id="PTHR42894:SF1">
    <property type="entry name" value="N-(5'-PHOSPHORIBOSYL)ANTHRANILATE ISOMERASE"/>
    <property type="match status" value="1"/>
</dbReference>
<evidence type="ECO:0000313" key="11">
    <source>
        <dbReference type="EMBL" id="MBU9737995.1"/>
    </source>
</evidence>
<evidence type="ECO:0000256" key="1">
    <source>
        <dbReference type="ARBA" id="ARBA00001164"/>
    </source>
</evidence>
<dbReference type="HAMAP" id="MF_00135">
    <property type="entry name" value="PRAI"/>
    <property type="match status" value="1"/>
</dbReference>
<evidence type="ECO:0000313" key="12">
    <source>
        <dbReference type="Proteomes" id="UP000712157"/>
    </source>
</evidence>
<protein>
    <recommendedName>
        <fullName evidence="4 9">N-(5'-phosphoribosyl)anthranilate isomerase</fullName>
        <shortName evidence="9">PRAI</shortName>
        <ecNumber evidence="3 9">5.3.1.24</ecNumber>
    </recommendedName>
</protein>
<comment type="catalytic activity">
    <reaction evidence="1 9">
        <text>N-(5-phospho-beta-D-ribosyl)anthranilate = 1-(2-carboxyphenylamino)-1-deoxy-D-ribulose 5-phosphate</text>
        <dbReference type="Rhea" id="RHEA:21540"/>
        <dbReference type="ChEBI" id="CHEBI:18277"/>
        <dbReference type="ChEBI" id="CHEBI:58613"/>
        <dbReference type="EC" id="5.3.1.24"/>
    </reaction>
</comment>
<accession>A0A949K3C1</accession>
<keyword evidence="5 9" id="KW-0028">Amino-acid biosynthesis</keyword>
<dbReference type="InterPro" id="IPR001240">
    <property type="entry name" value="PRAI_dom"/>
</dbReference>
<proteinExistence type="inferred from homology"/>
<evidence type="ECO:0000259" key="10">
    <source>
        <dbReference type="Pfam" id="PF00697"/>
    </source>
</evidence>
<evidence type="ECO:0000256" key="8">
    <source>
        <dbReference type="ARBA" id="ARBA00023235"/>
    </source>
</evidence>
<evidence type="ECO:0000256" key="9">
    <source>
        <dbReference type="HAMAP-Rule" id="MF_00135"/>
    </source>
</evidence>
<dbReference type="InterPro" id="IPR044643">
    <property type="entry name" value="TrpF_fam"/>
</dbReference>
<evidence type="ECO:0000256" key="2">
    <source>
        <dbReference type="ARBA" id="ARBA00004664"/>
    </source>
</evidence>
<keyword evidence="8 9" id="KW-0413">Isomerase</keyword>
<dbReference type="InterPro" id="IPR013785">
    <property type="entry name" value="Aldolase_TIM"/>
</dbReference>
<dbReference type="RefSeq" id="WP_238722315.1">
    <property type="nucleotide sequence ID" value="NZ_JAHQCW010000027.1"/>
</dbReference>
<organism evidence="11 12">
    <name type="scientific">Diplocloster agilis</name>
    <dbReference type="NCBI Taxonomy" id="2850323"/>
    <lineage>
        <taxon>Bacteria</taxon>
        <taxon>Bacillati</taxon>
        <taxon>Bacillota</taxon>
        <taxon>Clostridia</taxon>
        <taxon>Lachnospirales</taxon>
        <taxon>Lachnospiraceae</taxon>
        <taxon>Diplocloster</taxon>
    </lineage>
</organism>
<dbReference type="GO" id="GO:0004640">
    <property type="term" value="F:phosphoribosylanthranilate isomerase activity"/>
    <property type="evidence" value="ECO:0007669"/>
    <property type="project" value="UniProtKB-UniRule"/>
</dbReference>
<dbReference type="Proteomes" id="UP000712157">
    <property type="component" value="Unassembled WGS sequence"/>
</dbReference>
<evidence type="ECO:0000256" key="6">
    <source>
        <dbReference type="ARBA" id="ARBA00022822"/>
    </source>
</evidence>
<keyword evidence="7 9" id="KW-0057">Aromatic amino acid biosynthesis</keyword>
<keyword evidence="6 9" id="KW-0822">Tryptophan biosynthesis</keyword>
<dbReference type="SUPFAM" id="SSF51366">
    <property type="entry name" value="Ribulose-phoshate binding barrel"/>
    <property type="match status" value="1"/>
</dbReference>
<dbReference type="AlphaFoldDB" id="A0A949K3C1"/>
<comment type="caution">
    <text evidence="11">The sequence shown here is derived from an EMBL/GenBank/DDBJ whole genome shotgun (WGS) entry which is preliminary data.</text>
</comment>
<dbReference type="CDD" id="cd00405">
    <property type="entry name" value="PRAI"/>
    <property type="match status" value="1"/>
</dbReference>
<reference evidence="11" key="1">
    <citation type="submission" date="2021-06" db="EMBL/GenBank/DDBJ databases">
        <title>Description of novel taxa of the family Lachnospiraceae.</title>
        <authorList>
            <person name="Chaplin A.V."/>
            <person name="Sokolova S.R."/>
            <person name="Pikina A.P."/>
            <person name="Korzhanova M."/>
            <person name="Belova V."/>
            <person name="Korostin D."/>
            <person name="Efimov B.A."/>
        </authorList>
    </citation>
    <scope>NUCLEOTIDE SEQUENCE</scope>
    <source>
        <strain evidence="11">ASD5720</strain>
    </source>
</reference>
<dbReference type="PANTHER" id="PTHR42894">
    <property type="entry name" value="N-(5'-PHOSPHORIBOSYL)ANTHRANILATE ISOMERASE"/>
    <property type="match status" value="1"/>
</dbReference>
<evidence type="ECO:0000256" key="5">
    <source>
        <dbReference type="ARBA" id="ARBA00022605"/>
    </source>
</evidence>
<dbReference type="EC" id="5.3.1.24" evidence="3 9"/>
<evidence type="ECO:0000256" key="7">
    <source>
        <dbReference type="ARBA" id="ARBA00023141"/>
    </source>
</evidence>
<comment type="pathway">
    <text evidence="2 9">Amino-acid biosynthesis; L-tryptophan biosynthesis; L-tryptophan from chorismate: step 3/5.</text>
</comment>
<dbReference type="Pfam" id="PF00697">
    <property type="entry name" value="PRAI"/>
    <property type="match status" value="1"/>
</dbReference>
<feature type="domain" description="N-(5'phosphoribosyl) anthranilate isomerase (PRAI)" evidence="10">
    <location>
        <begin position="4"/>
        <end position="199"/>
    </location>
</feature>
<dbReference type="EMBL" id="JAHQCW010000027">
    <property type="protein sequence ID" value="MBU9737995.1"/>
    <property type="molecule type" value="Genomic_DNA"/>
</dbReference>
<keyword evidence="12" id="KW-1185">Reference proteome</keyword>
<comment type="similarity">
    <text evidence="9">Belongs to the TrpF family.</text>
</comment>
<sequence>MTKVKICGLRTPDDIGYVNQLKPDYAGFVFAPSKRQVSLLLALRMRVRLAPQIRAVGVFVNEPLETVAALCRQKIIDIVQLHGDEDASYIGRLKEQTAVPVIRAVRVQNKEQVLEAEQLPCDYLLLDTFVEGQYGGSGKQFDPSLIPEQLQKPYFLAGGLDEHNVREILTRCRPFAVDVSSGVETNGYKDFDKIRRFLEAVRQNP</sequence>
<evidence type="ECO:0000256" key="4">
    <source>
        <dbReference type="ARBA" id="ARBA00022272"/>
    </source>
</evidence>
<dbReference type="GO" id="GO:0000162">
    <property type="term" value="P:L-tryptophan biosynthetic process"/>
    <property type="evidence" value="ECO:0007669"/>
    <property type="project" value="UniProtKB-UniRule"/>
</dbReference>
<dbReference type="Gene3D" id="3.20.20.70">
    <property type="entry name" value="Aldolase class I"/>
    <property type="match status" value="1"/>
</dbReference>